<dbReference type="eggNOG" id="COG1837">
    <property type="taxonomic scope" value="Bacteria"/>
</dbReference>
<feature type="region of interest" description="Disordered" evidence="3">
    <location>
        <begin position="1"/>
        <end position="20"/>
    </location>
</feature>
<dbReference type="KEGG" id="afo:Afer_1500"/>
<feature type="region of interest" description="Disordered" evidence="3">
    <location>
        <begin position="96"/>
        <end position="124"/>
    </location>
</feature>
<dbReference type="GO" id="GO:0003723">
    <property type="term" value="F:RNA binding"/>
    <property type="evidence" value="ECO:0007669"/>
    <property type="project" value="UniProtKB-UniRule"/>
</dbReference>
<dbReference type="InterPro" id="IPR009019">
    <property type="entry name" value="KH_sf_prok-type"/>
</dbReference>
<dbReference type="SUPFAM" id="SSF54814">
    <property type="entry name" value="Prokaryotic type KH domain (KH-domain type II)"/>
    <property type="match status" value="1"/>
</dbReference>
<reference evidence="4 5" key="1">
    <citation type="journal article" date="2009" name="Stand. Genomic Sci.">
        <title>Complete genome sequence of Acidimicrobium ferrooxidans type strain (ICP).</title>
        <authorList>
            <person name="Clum A."/>
            <person name="Nolan M."/>
            <person name="Lang E."/>
            <person name="Glavina Del Rio T."/>
            <person name="Tice H."/>
            <person name="Copeland A."/>
            <person name="Cheng J.F."/>
            <person name="Lucas S."/>
            <person name="Chen F."/>
            <person name="Bruce D."/>
            <person name="Goodwin L."/>
            <person name="Pitluck S."/>
            <person name="Ivanova N."/>
            <person name="Mavrommatis K."/>
            <person name="Mikhailova N."/>
            <person name="Pati A."/>
            <person name="Chen A."/>
            <person name="Palaniappan K."/>
            <person name="Goker M."/>
            <person name="Spring S."/>
            <person name="Land M."/>
            <person name="Hauser L."/>
            <person name="Chang Y.J."/>
            <person name="Jeffries C.C."/>
            <person name="Chain P."/>
            <person name="Bristow J."/>
            <person name="Eisen J.A."/>
            <person name="Markowitz V."/>
            <person name="Hugenholtz P."/>
            <person name="Kyrpides N.C."/>
            <person name="Klenk H.P."/>
            <person name="Lapidus A."/>
        </authorList>
    </citation>
    <scope>NUCLEOTIDE SEQUENCE [LARGE SCALE GENOMIC DNA]</scope>
    <source>
        <strain evidence="5">DSM 10331 / JCM 15462 / NBRC 103882 / ICP</strain>
    </source>
</reference>
<dbReference type="AlphaFoldDB" id="C7M0B5"/>
<dbReference type="PROSITE" id="PS50084">
    <property type="entry name" value="KH_TYPE_1"/>
    <property type="match status" value="1"/>
</dbReference>
<evidence type="ECO:0000313" key="4">
    <source>
        <dbReference type="EMBL" id="ACU54423.1"/>
    </source>
</evidence>
<evidence type="ECO:0000256" key="1">
    <source>
        <dbReference type="ARBA" id="ARBA00022884"/>
    </source>
</evidence>
<evidence type="ECO:0000256" key="2">
    <source>
        <dbReference type="PROSITE-ProRule" id="PRU00117"/>
    </source>
</evidence>
<dbReference type="Gene3D" id="3.30.300.20">
    <property type="match status" value="1"/>
</dbReference>
<evidence type="ECO:0000313" key="5">
    <source>
        <dbReference type="Proteomes" id="UP000000771"/>
    </source>
</evidence>
<proteinExistence type="predicted"/>
<feature type="compositionally biased region" description="Basic residues" evidence="3">
    <location>
        <begin position="107"/>
        <end position="124"/>
    </location>
</feature>
<protein>
    <submittedName>
        <fullName evidence="4">Uncharacterized protein</fullName>
    </submittedName>
</protein>
<dbReference type="Pfam" id="PF13083">
    <property type="entry name" value="KH_KhpA-B"/>
    <property type="match status" value="1"/>
</dbReference>
<dbReference type="STRING" id="525909.Afer_1500"/>
<keyword evidence="5" id="KW-1185">Reference proteome</keyword>
<keyword evidence="1 2" id="KW-0694">RNA-binding</keyword>
<feature type="compositionally biased region" description="Polar residues" evidence="3">
    <location>
        <begin position="7"/>
        <end position="19"/>
    </location>
</feature>
<sequence>MDDSANVPATSEPSISPTQGLAIERASSLVLYLTRSLAPEVAERVVVRHEPVRDGELSLSVTVPTEALGRVIGRGGRTATAVRTVVAALAQRSGLSTRVSFSDGHDRPRRGGPRGRSGGRRGRG</sequence>
<evidence type="ECO:0000256" key="3">
    <source>
        <dbReference type="SAM" id="MobiDB-lite"/>
    </source>
</evidence>
<dbReference type="Proteomes" id="UP000000771">
    <property type="component" value="Chromosome"/>
</dbReference>
<dbReference type="HOGENOM" id="CLU_1998928_0_0_11"/>
<organism evidence="4 5">
    <name type="scientific">Acidimicrobium ferrooxidans (strain DSM 10331 / JCM 15462 / NBRC 103882 / ICP)</name>
    <dbReference type="NCBI Taxonomy" id="525909"/>
    <lineage>
        <taxon>Bacteria</taxon>
        <taxon>Bacillati</taxon>
        <taxon>Actinomycetota</taxon>
        <taxon>Acidimicrobiia</taxon>
        <taxon>Acidimicrobiales</taxon>
        <taxon>Acidimicrobiaceae</taxon>
        <taxon>Acidimicrobium</taxon>
    </lineage>
</organism>
<dbReference type="EMBL" id="CP001631">
    <property type="protein sequence ID" value="ACU54423.1"/>
    <property type="molecule type" value="Genomic_DNA"/>
</dbReference>
<accession>C7M0B5</accession>
<gene>
    <name evidence="4" type="ordered locus">Afer_1500</name>
</gene>
<name>C7M0B5_ACIFD</name>
<dbReference type="InterPro" id="IPR015946">
    <property type="entry name" value="KH_dom-like_a/b"/>
</dbReference>